<feature type="transmembrane region" description="Helical" evidence="1">
    <location>
        <begin position="40"/>
        <end position="60"/>
    </location>
</feature>
<name>A0A840NCI5_9PSEU</name>
<dbReference type="AlphaFoldDB" id="A0A840NCI5"/>
<keyword evidence="1" id="KW-0812">Transmembrane</keyword>
<gene>
    <name evidence="2" type="ORF">BJ969_000923</name>
</gene>
<keyword evidence="1" id="KW-1133">Transmembrane helix</keyword>
<comment type="caution">
    <text evidence="2">The sequence shown here is derived from an EMBL/GenBank/DDBJ whole genome shotgun (WGS) entry which is preliminary data.</text>
</comment>
<feature type="transmembrane region" description="Helical" evidence="1">
    <location>
        <begin position="175"/>
        <end position="197"/>
    </location>
</feature>
<protein>
    <recommendedName>
        <fullName evidence="4">DUF5134 domain-containing protein</fullName>
    </recommendedName>
</protein>
<feature type="transmembrane region" description="Helical" evidence="1">
    <location>
        <begin position="129"/>
        <end position="154"/>
    </location>
</feature>
<sequence>MYPMGAPGAALVVVLVAAAAVGAVRLIAGRRIDTVWTTREADAAHLVMNLAMAVMFTSLWGSTARSWVLAVVVAGMLGIGVALARPPAGPGRRAGLTNHLIAFAAMGLAVLVGHSPGHDHGHDGAPGGAVSVVVVLLAAWFAVDLVATVVVAVVGPPARLFPAGLAPPAGRDRTALRVASFPHAVMAAAMTAMLLAVL</sequence>
<evidence type="ECO:0000313" key="3">
    <source>
        <dbReference type="Proteomes" id="UP000580474"/>
    </source>
</evidence>
<evidence type="ECO:0000313" key="2">
    <source>
        <dbReference type="EMBL" id="MBB5067835.1"/>
    </source>
</evidence>
<dbReference type="InterPro" id="IPR033458">
    <property type="entry name" value="DUF5134"/>
</dbReference>
<reference evidence="2 3" key="1">
    <citation type="submission" date="2020-08" db="EMBL/GenBank/DDBJ databases">
        <title>Sequencing the genomes of 1000 actinobacteria strains.</title>
        <authorList>
            <person name="Klenk H.-P."/>
        </authorList>
    </citation>
    <scope>NUCLEOTIDE SEQUENCE [LARGE SCALE GENOMIC DNA]</scope>
    <source>
        <strain evidence="2 3">DSM 45582</strain>
    </source>
</reference>
<feature type="transmembrane region" description="Helical" evidence="1">
    <location>
        <begin position="6"/>
        <end position="28"/>
    </location>
</feature>
<dbReference type="Pfam" id="PF17197">
    <property type="entry name" value="DUF5134"/>
    <property type="match status" value="1"/>
</dbReference>
<organism evidence="2 3">
    <name type="scientific">Saccharopolyspora gloriosae</name>
    <dbReference type="NCBI Taxonomy" id="455344"/>
    <lineage>
        <taxon>Bacteria</taxon>
        <taxon>Bacillati</taxon>
        <taxon>Actinomycetota</taxon>
        <taxon>Actinomycetes</taxon>
        <taxon>Pseudonocardiales</taxon>
        <taxon>Pseudonocardiaceae</taxon>
        <taxon>Saccharopolyspora</taxon>
    </lineage>
</organism>
<keyword evidence="1" id="KW-0472">Membrane</keyword>
<accession>A0A840NCI5</accession>
<dbReference type="EMBL" id="JACHIV010000001">
    <property type="protein sequence ID" value="MBB5067835.1"/>
    <property type="molecule type" value="Genomic_DNA"/>
</dbReference>
<keyword evidence="3" id="KW-1185">Reference proteome</keyword>
<feature type="transmembrane region" description="Helical" evidence="1">
    <location>
        <begin position="96"/>
        <end position="117"/>
    </location>
</feature>
<evidence type="ECO:0008006" key="4">
    <source>
        <dbReference type="Google" id="ProtNLM"/>
    </source>
</evidence>
<dbReference type="RefSeq" id="WP_184477625.1">
    <property type="nucleotide sequence ID" value="NZ_JACHIV010000001.1"/>
</dbReference>
<dbReference type="Proteomes" id="UP000580474">
    <property type="component" value="Unassembled WGS sequence"/>
</dbReference>
<evidence type="ECO:0000256" key="1">
    <source>
        <dbReference type="SAM" id="Phobius"/>
    </source>
</evidence>
<feature type="transmembrane region" description="Helical" evidence="1">
    <location>
        <begin position="66"/>
        <end position="84"/>
    </location>
</feature>
<proteinExistence type="predicted"/>